<dbReference type="GO" id="GO:0003700">
    <property type="term" value="F:DNA-binding transcription factor activity"/>
    <property type="evidence" value="ECO:0007669"/>
    <property type="project" value="InterPro"/>
</dbReference>
<dbReference type="InterPro" id="IPR036390">
    <property type="entry name" value="WH_DNA-bd_sf"/>
</dbReference>
<dbReference type="Proteomes" id="UP000231426">
    <property type="component" value="Unassembled WGS sequence"/>
</dbReference>
<dbReference type="CDD" id="cd00090">
    <property type="entry name" value="HTH_ARSR"/>
    <property type="match status" value="1"/>
</dbReference>
<feature type="domain" description="HTH arsR-type" evidence="1">
    <location>
        <begin position="1"/>
        <end position="91"/>
    </location>
</feature>
<name>A0A2M6W792_9BACT</name>
<dbReference type="SUPFAM" id="SSF46785">
    <property type="entry name" value="Winged helix' DNA-binding domain"/>
    <property type="match status" value="1"/>
</dbReference>
<evidence type="ECO:0000313" key="3">
    <source>
        <dbReference type="Proteomes" id="UP000231426"/>
    </source>
</evidence>
<protein>
    <recommendedName>
        <fullName evidence="1">HTH arsR-type domain-containing protein</fullName>
    </recommendedName>
</protein>
<dbReference type="InterPro" id="IPR002831">
    <property type="entry name" value="Tscrpt_reg_TrmB_N"/>
</dbReference>
<comment type="caution">
    <text evidence="2">The sequence shown here is derived from an EMBL/GenBank/DDBJ whole genome shotgun (WGS) entry which is preliminary data.</text>
</comment>
<accession>A0A2M6W792</accession>
<dbReference type="EMBL" id="PFBV01000003">
    <property type="protein sequence ID" value="PIT88644.1"/>
    <property type="molecule type" value="Genomic_DNA"/>
</dbReference>
<dbReference type="PANTHER" id="PTHR34293">
    <property type="entry name" value="HTH-TYPE TRANSCRIPTIONAL REGULATOR TRMBL2"/>
    <property type="match status" value="1"/>
</dbReference>
<dbReference type="PANTHER" id="PTHR34293:SF1">
    <property type="entry name" value="HTH-TYPE TRANSCRIPTIONAL REGULATOR TRMBL2"/>
    <property type="match status" value="1"/>
</dbReference>
<proteinExistence type="predicted"/>
<dbReference type="PROSITE" id="PS50987">
    <property type="entry name" value="HTH_ARSR_2"/>
    <property type="match status" value="1"/>
</dbReference>
<organism evidence="2 3">
    <name type="scientific">Candidatus Magasanikbacteria bacterium CG10_big_fil_rev_8_21_14_0_10_36_32</name>
    <dbReference type="NCBI Taxonomy" id="1974646"/>
    <lineage>
        <taxon>Bacteria</taxon>
        <taxon>Candidatus Magasanikiibacteriota</taxon>
    </lineage>
</organism>
<evidence type="ECO:0000259" key="1">
    <source>
        <dbReference type="PROSITE" id="PS50987"/>
    </source>
</evidence>
<dbReference type="InterPro" id="IPR036388">
    <property type="entry name" value="WH-like_DNA-bd_sf"/>
</dbReference>
<dbReference type="AlphaFoldDB" id="A0A2M6W792"/>
<reference evidence="3" key="1">
    <citation type="submission" date="2017-09" db="EMBL/GenBank/DDBJ databases">
        <title>Depth-based differentiation of microbial function through sediment-hosted aquifers and enrichment of novel symbionts in the deep terrestrial subsurface.</title>
        <authorList>
            <person name="Probst A.J."/>
            <person name="Ladd B."/>
            <person name="Jarett J.K."/>
            <person name="Geller-Mcgrath D.E."/>
            <person name="Sieber C.M.K."/>
            <person name="Emerson J.B."/>
            <person name="Anantharaman K."/>
            <person name="Thomas B.C."/>
            <person name="Malmstrom R."/>
            <person name="Stieglmeier M."/>
            <person name="Klingl A."/>
            <person name="Woyke T."/>
            <person name="Ryan C.M."/>
            <person name="Banfield J.F."/>
        </authorList>
    </citation>
    <scope>NUCLEOTIDE SEQUENCE [LARGE SCALE GENOMIC DNA]</scope>
</reference>
<sequence>MHIELLKKLGFSDKTALTYLELLRLGPTSVRKLAEKVDMNRGVVYEALKTLREQGLVNFYEKDAKQFFVAEDPSRLQDLVTRQSEKLKEADKKLQAIIPELKSVYYKGGERPVSRYYSQTEIHLILEDVLTVVERSEEKLYRIYSVAGIRECLYDDFPSFSDARVVKGIKVKAIAIGAGGVLRGLDERKWLNLPIDKPTYIIMYSGKTAYISLDAKDEPIGVVIENEGIYKMQQEIFDELWKKI</sequence>
<dbReference type="InterPro" id="IPR051797">
    <property type="entry name" value="TrmB-like"/>
</dbReference>
<dbReference type="SMART" id="SM00418">
    <property type="entry name" value="HTH_ARSR"/>
    <property type="match status" value="1"/>
</dbReference>
<dbReference type="InterPro" id="IPR011991">
    <property type="entry name" value="ArsR-like_HTH"/>
</dbReference>
<dbReference type="Gene3D" id="1.10.10.10">
    <property type="entry name" value="Winged helix-like DNA-binding domain superfamily/Winged helix DNA-binding domain"/>
    <property type="match status" value="1"/>
</dbReference>
<dbReference type="InterPro" id="IPR001845">
    <property type="entry name" value="HTH_ArsR_DNA-bd_dom"/>
</dbReference>
<gene>
    <name evidence="2" type="ORF">COU29_02645</name>
</gene>
<evidence type="ECO:0000313" key="2">
    <source>
        <dbReference type="EMBL" id="PIT88644.1"/>
    </source>
</evidence>
<dbReference type="Pfam" id="PF01978">
    <property type="entry name" value="TrmB"/>
    <property type="match status" value="1"/>
</dbReference>